<gene>
    <name evidence="3" type="ORF">DYB35_006112</name>
</gene>
<name>A0A418D2B9_APHAT</name>
<dbReference type="AlphaFoldDB" id="A0A418D2B9"/>
<dbReference type="EMBL" id="QUTG01004241">
    <property type="protein sequence ID" value="RHY88796.1"/>
    <property type="molecule type" value="Genomic_DNA"/>
</dbReference>
<proteinExistence type="predicted"/>
<feature type="domain" description="Fibronectin type-III" evidence="2">
    <location>
        <begin position="630"/>
        <end position="727"/>
    </location>
</feature>
<evidence type="ECO:0000256" key="1">
    <source>
        <dbReference type="ARBA" id="ARBA00022898"/>
    </source>
</evidence>
<dbReference type="VEuPathDB" id="FungiDB:H257_09520"/>
<dbReference type="PANTHER" id="PTHR43092:SF2">
    <property type="entry name" value="HERCYNYLCYSTEINE SULFOXIDE LYASE"/>
    <property type="match status" value="1"/>
</dbReference>
<dbReference type="InterPro" id="IPR000192">
    <property type="entry name" value="Aminotrans_V_dom"/>
</dbReference>
<evidence type="ECO:0000313" key="4">
    <source>
        <dbReference type="Proteomes" id="UP000285712"/>
    </source>
</evidence>
<dbReference type="Proteomes" id="UP000285712">
    <property type="component" value="Unassembled WGS sequence"/>
</dbReference>
<dbReference type="InterPro" id="IPR003961">
    <property type="entry name" value="FN3_dom"/>
</dbReference>
<protein>
    <recommendedName>
        <fullName evidence="2">Fibronectin type-III domain-containing protein</fullName>
    </recommendedName>
</protein>
<organism evidence="3 4">
    <name type="scientific">Aphanomyces astaci</name>
    <name type="common">Crayfish plague agent</name>
    <dbReference type="NCBI Taxonomy" id="112090"/>
    <lineage>
        <taxon>Eukaryota</taxon>
        <taxon>Sar</taxon>
        <taxon>Stramenopiles</taxon>
        <taxon>Oomycota</taxon>
        <taxon>Saprolegniomycetes</taxon>
        <taxon>Saprolegniales</taxon>
        <taxon>Verrucalvaceae</taxon>
        <taxon>Aphanomyces</taxon>
    </lineage>
</organism>
<dbReference type="InterPro" id="IPR015422">
    <property type="entry name" value="PyrdxlP-dep_Trfase_small"/>
</dbReference>
<dbReference type="PROSITE" id="PS50853">
    <property type="entry name" value="FN3"/>
    <property type="match status" value="1"/>
</dbReference>
<evidence type="ECO:0000259" key="2">
    <source>
        <dbReference type="PROSITE" id="PS50853"/>
    </source>
</evidence>
<dbReference type="VEuPathDB" id="FungiDB:H257_09521"/>
<sequence length="978" mass="104857">MIRNACRAAQRPFATSARGYQAIGSFHTPSIDDIFLESSPRPVPFHIPPVPPIAPFEHDLKAAFFLDPTWIFLNHGAFGSTLRLAMHTAQMWRDYAEEQPLKFIDRELFFHLVDSIKALASSIRASSPKDVVLLTNATAGINTVVESMAKRMRPGDSIYTLDVAYGAVKKLLHQVCSEHELMLHTQALPYAISHDDDAILTFIADTVPPDCNNNSACRLVVVDHITSNTATVLPVQRIVELCHARGIPVLVDGAHGLLNLDLDVSDIGADFYVGNCHKWLCSTKGAAFLHVQPEHQAKMRPRSQSHGLDGSFQARFLWTGLQDYSALLTLPTILAYWNQARGVREYMHETVDVADRELRRAWHLPESIVPAHKRSAMRLVPLPPHVFGMDATATKTSSDAKCVQDRLHAEFHVEVPVKCIDGRLYLRLSAHVYNCVEDYDASDDALDAYEVSYRVAQKSAWTSWSSSLTGRISTVPSLGVQTVVSRGVSGPITGGFFRLTSSYASVADVDTRTVTRQGPDTTGGYAWHIEFHESHPRPMLGIHTNLLDNGSVTIAQLQPPTSMCTAECVATVSGLAHSTDYVFRVRAHAATVACHTGHVLRVQVFATNAMGNGPPSDVVVVRSLPGTPLPPQNVTLSCVVGMVLQLSYTPTSYVAYLFHIPIFPISSLPQTKEIAYKAVDAIDWIRLNEFKWSVPAPYTRYVARVASVNPLGTSDWVVTNIVRSDRPRVTVSAAVTIRPHQFTLLAATLGDAANRNDKYYMGGTSNGGRLGGVVYMRLFALDGLLLKQDALYYTGTAQNYTVPDNPKYERAVVDVYAWGGGGGSGSQAAIDLGVGGGGGFARASFSTSRGAVFQVSVGGGGGGGVSGAGGFGGGGRGGRGDFVGGGGGGATMVYKEKPVGRWSLLVVAPGGGGGGASAVCCSAGGAAGGLNGTAGTAPTASQMGLPLPVASRDEFHSKFEFGDFRDFTGASAYDTVRF</sequence>
<dbReference type="Pfam" id="PF00266">
    <property type="entry name" value="Aminotran_5"/>
    <property type="match status" value="1"/>
</dbReference>
<dbReference type="InterPro" id="IPR015421">
    <property type="entry name" value="PyrdxlP-dep_Trfase_major"/>
</dbReference>
<dbReference type="InterPro" id="IPR015424">
    <property type="entry name" value="PyrdxlP-dep_Trfase"/>
</dbReference>
<comment type="caution">
    <text evidence="3">The sequence shown here is derived from an EMBL/GenBank/DDBJ whole genome shotgun (WGS) entry which is preliminary data.</text>
</comment>
<reference evidence="3 4" key="1">
    <citation type="submission" date="2018-08" db="EMBL/GenBank/DDBJ databases">
        <title>Aphanomyces genome sequencing and annotation.</title>
        <authorList>
            <person name="Minardi D."/>
            <person name="Oidtmann B."/>
            <person name="Van Der Giezen M."/>
            <person name="Studholme D.J."/>
        </authorList>
    </citation>
    <scope>NUCLEOTIDE SEQUENCE [LARGE SCALE GENOMIC DNA]</scope>
    <source>
        <strain evidence="3 4">Sv</strain>
    </source>
</reference>
<dbReference type="SUPFAM" id="SSF49265">
    <property type="entry name" value="Fibronectin type III"/>
    <property type="match status" value="1"/>
</dbReference>
<accession>A0A418D2B9</accession>
<dbReference type="Gene3D" id="3.90.1150.10">
    <property type="entry name" value="Aspartate Aminotransferase, domain 1"/>
    <property type="match status" value="1"/>
</dbReference>
<dbReference type="PANTHER" id="PTHR43092">
    <property type="entry name" value="L-CYSTEINE DESULFHYDRASE"/>
    <property type="match status" value="1"/>
</dbReference>
<dbReference type="InterPro" id="IPR036116">
    <property type="entry name" value="FN3_sf"/>
</dbReference>
<keyword evidence="1" id="KW-0663">Pyridoxal phosphate</keyword>
<dbReference type="Gene3D" id="3.40.640.10">
    <property type="entry name" value="Type I PLP-dependent aspartate aminotransferase-like (Major domain)"/>
    <property type="match status" value="1"/>
</dbReference>
<evidence type="ECO:0000313" key="3">
    <source>
        <dbReference type="EMBL" id="RHY88796.1"/>
    </source>
</evidence>
<dbReference type="SUPFAM" id="SSF53383">
    <property type="entry name" value="PLP-dependent transferases"/>
    <property type="match status" value="1"/>
</dbReference>